<evidence type="ECO:0000259" key="3">
    <source>
        <dbReference type="PROSITE" id="PS01031"/>
    </source>
</evidence>
<evidence type="ECO:0000313" key="4">
    <source>
        <dbReference type="EMBL" id="MBW4359399.1"/>
    </source>
</evidence>
<evidence type="ECO:0000256" key="2">
    <source>
        <dbReference type="RuleBase" id="RU003616"/>
    </source>
</evidence>
<dbReference type="InterPro" id="IPR031107">
    <property type="entry name" value="Small_HSP"/>
</dbReference>
<comment type="similarity">
    <text evidence="1 2">Belongs to the small heat shock protein (HSP20) family.</text>
</comment>
<dbReference type="RefSeq" id="WP_219315936.1">
    <property type="nucleotide sequence ID" value="NZ_JAHWYN010000002.1"/>
</dbReference>
<dbReference type="Pfam" id="PF00011">
    <property type="entry name" value="HSP20"/>
    <property type="match status" value="1"/>
</dbReference>
<dbReference type="EMBL" id="JAHWYN010000002">
    <property type="protein sequence ID" value="MBW4359399.1"/>
    <property type="molecule type" value="Genomic_DNA"/>
</dbReference>
<evidence type="ECO:0000256" key="1">
    <source>
        <dbReference type="PROSITE-ProRule" id="PRU00285"/>
    </source>
</evidence>
<dbReference type="Proteomes" id="UP000812031">
    <property type="component" value="Unassembled WGS sequence"/>
</dbReference>
<keyword evidence="5" id="KW-1185">Reference proteome</keyword>
<evidence type="ECO:0000313" key="5">
    <source>
        <dbReference type="Proteomes" id="UP000812031"/>
    </source>
</evidence>
<dbReference type="CDD" id="cd06464">
    <property type="entry name" value="ACD_sHsps-like"/>
    <property type="match status" value="1"/>
</dbReference>
<gene>
    <name evidence="4" type="ORF">KZH69_02770</name>
</gene>
<dbReference type="PROSITE" id="PS01031">
    <property type="entry name" value="SHSP"/>
    <property type="match status" value="1"/>
</dbReference>
<dbReference type="InterPro" id="IPR002068">
    <property type="entry name" value="A-crystallin/Hsp20_dom"/>
</dbReference>
<accession>A0ABS6XRY4</accession>
<feature type="domain" description="SHSP" evidence="3">
    <location>
        <begin position="36"/>
        <end position="150"/>
    </location>
</feature>
<reference evidence="4 5" key="1">
    <citation type="submission" date="2021-07" db="EMBL/GenBank/DDBJ databases">
        <title>Flavobacterium sp. nov. isolated from sediment on the Taihu Lake.</title>
        <authorList>
            <person name="Qu J.-H."/>
        </authorList>
    </citation>
    <scope>NUCLEOTIDE SEQUENCE [LARGE SCALE GENOMIC DNA]</scope>
    <source>
        <strain evidence="4 5">NAS39</strain>
    </source>
</reference>
<name>A0ABS6XRY4_9FLAO</name>
<protein>
    <submittedName>
        <fullName evidence="4">Hsp20/alpha crystallin family protein</fullName>
    </submittedName>
</protein>
<organism evidence="4 5">
    <name type="scientific">Flavobacterium taihuense</name>
    <dbReference type="NCBI Taxonomy" id="2857508"/>
    <lineage>
        <taxon>Bacteria</taxon>
        <taxon>Pseudomonadati</taxon>
        <taxon>Bacteroidota</taxon>
        <taxon>Flavobacteriia</taxon>
        <taxon>Flavobacteriales</taxon>
        <taxon>Flavobacteriaceae</taxon>
        <taxon>Flavobacterium</taxon>
    </lineage>
</organism>
<proteinExistence type="inferred from homology"/>
<dbReference type="PANTHER" id="PTHR11527">
    <property type="entry name" value="HEAT-SHOCK PROTEIN 20 FAMILY MEMBER"/>
    <property type="match status" value="1"/>
</dbReference>
<comment type="caution">
    <text evidence="4">The sequence shown here is derived from an EMBL/GenBank/DDBJ whole genome shotgun (WGS) entry which is preliminary data.</text>
</comment>
<sequence>MNLIKRNGGQVPALHRLFFDDIFGRDFFNWENNNFSTTSTTLPSVNIKETADNYEVEVAAPGMDKNDFKITLDANQLTISSVKENEKTTGNENYSRREFSYQSFQRSFELPKNVVDEDKIIARYENGLLLLSIPKREEAKPRPPRMIEIS</sequence>